<evidence type="ECO:0000313" key="3">
    <source>
        <dbReference type="Proteomes" id="UP000217838"/>
    </source>
</evidence>
<comment type="caution">
    <text evidence="2">The sequence shown here is derived from an EMBL/GenBank/DDBJ whole genome shotgun (WGS) entry which is preliminary data.</text>
</comment>
<proteinExistence type="predicted"/>
<sequence>MAFMRTTTTFAKECFDKLLNAAYLHIHVKDLKAHDCLGFAEVSVLKEKNEPNEIVLLERGFWEKGEEKISFTNRVQFVLKDSSLFVYHLRYEKNSSRFLVELIETEPNLLSTKEPHLCNRDCYVAKMSIQRDSLFLGWKILGPSKDQEICFRYSTKEI</sequence>
<name>A0A2A4YDS7_UNCAE</name>
<evidence type="ECO:0000259" key="1">
    <source>
        <dbReference type="Pfam" id="PF19834"/>
    </source>
</evidence>
<dbReference type="AlphaFoldDB" id="A0A2A4YDS7"/>
<reference evidence="3" key="1">
    <citation type="submission" date="2017-08" db="EMBL/GenBank/DDBJ databases">
        <title>A dynamic microbial community with high functional redundancy inhabits the cold, oxic subseafloor aquifer.</title>
        <authorList>
            <person name="Tully B.J."/>
            <person name="Wheat C.G."/>
            <person name="Glazer B.T."/>
            <person name="Huber J.A."/>
        </authorList>
    </citation>
    <scope>NUCLEOTIDE SEQUENCE [LARGE SCALE GENOMIC DNA]</scope>
</reference>
<accession>A0A2A4YDS7</accession>
<dbReference type="Proteomes" id="UP000217838">
    <property type="component" value="Unassembled WGS sequence"/>
</dbReference>
<gene>
    <name evidence="2" type="ORF">COB11_06570</name>
</gene>
<dbReference type="Pfam" id="PF19834">
    <property type="entry name" value="DUF6314"/>
    <property type="match status" value="1"/>
</dbReference>
<dbReference type="EMBL" id="NVUU01000085">
    <property type="protein sequence ID" value="PCI92770.1"/>
    <property type="molecule type" value="Genomic_DNA"/>
</dbReference>
<dbReference type="InterPro" id="IPR045632">
    <property type="entry name" value="DUF6314"/>
</dbReference>
<feature type="domain" description="DUF6314" evidence="1">
    <location>
        <begin position="34"/>
        <end position="154"/>
    </location>
</feature>
<organism evidence="2 3">
    <name type="scientific">Aerophobetes bacterium</name>
    <dbReference type="NCBI Taxonomy" id="2030807"/>
    <lineage>
        <taxon>Bacteria</taxon>
        <taxon>Candidatus Aerophobota</taxon>
    </lineage>
</organism>
<protein>
    <recommendedName>
        <fullName evidence="1">DUF6314 domain-containing protein</fullName>
    </recommendedName>
</protein>
<evidence type="ECO:0000313" key="2">
    <source>
        <dbReference type="EMBL" id="PCI92770.1"/>
    </source>
</evidence>